<gene>
    <name evidence="1" type="ORF">M9H77_07706</name>
</gene>
<accession>A0ACC0BVR0</accession>
<evidence type="ECO:0000313" key="1">
    <source>
        <dbReference type="EMBL" id="KAI5676756.1"/>
    </source>
</evidence>
<evidence type="ECO:0000313" key="2">
    <source>
        <dbReference type="Proteomes" id="UP001060085"/>
    </source>
</evidence>
<keyword evidence="2" id="KW-1185">Reference proteome</keyword>
<protein>
    <submittedName>
        <fullName evidence="1">Uncharacterized protein</fullName>
    </submittedName>
</protein>
<proteinExistence type="predicted"/>
<sequence>MAPKKSATSSSKAKRARVDDSTPDPSNSSIPLYPKRLSTSARKWISDREHLELIIEKSFDAPVIEHLGLNTLFGGLGWELSYISPEPIISSLSMTSMPHVSQNRVRVVLNRECLSSILGIPGAVNTITVDSNKEIVDEDLDWNYEVTCNRLEIWPRSCDRRHKLQKKSPFSVSSLIIHTVPTLVVNYLHTCISLSLIHHPQTIEFTIFNNCGYSWDEDNKVWIPLAEKDRLRERNYACFCSIKKTTRTGI</sequence>
<reference evidence="2" key="1">
    <citation type="journal article" date="2023" name="Nat. Plants">
        <title>Single-cell RNA sequencing provides a high-resolution roadmap for understanding the multicellular compartmentation of specialized metabolism.</title>
        <authorList>
            <person name="Sun S."/>
            <person name="Shen X."/>
            <person name="Li Y."/>
            <person name="Li Y."/>
            <person name="Wang S."/>
            <person name="Li R."/>
            <person name="Zhang H."/>
            <person name="Shen G."/>
            <person name="Guo B."/>
            <person name="Wei J."/>
            <person name="Xu J."/>
            <person name="St-Pierre B."/>
            <person name="Chen S."/>
            <person name="Sun C."/>
        </authorList>
    </citation>
    <scope>NUCLEOTIDE SEQUENCE [LARGE SCALE GENOMIC DNA]</scope>
</reference>
<name>A0ACC0BVR0_CATRO</name>
<dbReference type="Proteomes" id="UP001060085">
    <property type="component" value="Linkage Group LG02"/>
</dbReference>
<organism evidence="1 2">
    <name type="scientific">Catharanthus roseus</name>
    <name type="common">Madagascar periwinkle</name>
    <name type="synonym">Vinca rosea</name>
    <dbReference type="NCBI Taxonomy" id="4058"/>
    <lineage>
        <taxon>Eukaryota</taxon>
        <taxon>Viridiplantae</taxon>
        <taxon>Streptophyta</taxon>
        <taxon>Embryophyta</taxon>
        <taxon>Tracheophyta</taxon>
        <taxon>Spermatophyta</taxon>
        <taxon>Magnoliopsida</taxon>
        <taxon>eudicotyledons</taxon>
        <taxon>Gunneridae</taxon>
        <taxon>Pentapetalae</taxon>
        <taxon>asterids</taxon>
        <taxon>lamiids</taxon>
        <taxon>Gentianales</taxon>
        <taxon>Apocynaceae</taxon>
        <taxon>Rauvolfioideae</taxon>
        <taxon>Vinceae</taxon>
        <taxon>Catharanthinae</taxon>
        <taxon>Catharanthus</taxon>
    </lineage>
</organism>
<comment type="caution">
    <text evidence="1">The sequence shown here is derived from an EMBL/GenBank/DDBJ whole genome shotgun (WGS) entry which is preliminary data.</text>
</comment>
<dbReference type="EMBL" id="CM044702">
    <property type="protein sequence ID" value="KAI5676756.1"/>
    <property type="molecule type" value="Genomic_DNA"/>
</dbReference>